<proteinExistence type="predicted"/>
<dbReference type="RefSeq" id="WP_145260439.1">
    <property type="nucleotide sequence ID" value="NZ_CP036279.1"/>
</dbReference>
<keyword evidence="1" id="KW-0472">Membrane</keyword>
<dbReference type="AlphaFoldDB" id="A0A518B866"/>
<name>A0A518B866_9BACT</name>
<accession>A0A518B866</accession>
<protein>
    <submittedName>
        <fullName evidence="2">Uncharacterized protein</fullName>
    </submittedName>
</protein>
<dbReference type="EMBL" id="CP036279">
    <property type="protein sequence ID" value="QDU63175.1"/>
    <property type="molecule type" value="Genomic_DNA"/>
</dbReference>
<keyword evidence="1" id="KW-0812">Transmembrane</keyword>
<gene>
    <name evidence="2" type="ORF">Pan216_40500</name>
</gene>
<keyword evidence="1" id="KW-1133">Transmembrane helix</keyword>
<evidence type="ECO:0000313" key="3">
    <source>
        <dbReference type="Proteomes" id="UP000317093"/>
    </source>
</evidence>
<evidence type="ECO:0000313" key="2">
    <source>
        <dbReference type="EMBL" id="QDU63175.1"/>
    </source>
</evidence>
<organism evidence="2 3">
    <name type="scientific">Kolteria novifilia</name>
    <dbReference type="NCBI Taxonomy" id="2527975"/>
    <lineage>
        <taxon>Bacteria</taxon>
        <taxon>Pseudomonadati</taxon>
        <taxon>Planctomycetota</taxon>
        <taxon>Planctomycetia</taxon>
        <taxon>Kolteriales</taxon>
        <taxon>Kolteriaceae</taxon>
        <taxon>Kolteria</taxon>
    </lineage>
</organism>
<evidence type="ECO:0000256" key="1">
    <source>
        <dbReference type="SAM" id="Phobius"/>
    </source>
</evidence>
<dbReference type="Proteomes" id="UP000317093">
    <property type="component" value="Chromosome"/>
</dbReference>
<reference evidence="2 3" key="1">
    <citation type="submission" date="2019-02" db="EMBL/GenBank/DDBJ databases">
        <title>Deep-cultivation of Planctomycetes and their phenomic and genomic characterization uncovers novel biology.</title>
        <authorList>
            <person name="Wiegand S."/>
            <person name="Jogler M."/>
            <person name="Boedeker C."/>
            <person name="Pinto D."/>
            <person name="Vollmers J."/>
            <person name="Rivas-Marin E."/>
            <person name="Kohn T."/>
            <person name="Peeters S.H."/>
            <person name="Heuer A."/>
            <person name="Rast P."/>
            <person name="Oberbeckmann S."/>
            <person name="Bunk B."/>
            <person name="Jeske O."/>
            <person name="Meyerdierks A."/>
            <person name="Storesund J.E."/>
            <person name="Kallscheuer N."/>
            <person name="Luecker S."/>
            <person name="Lage O.M."/>
            <person name="Pohl T."/>
            <person name="Merkel B.J."/>
            <person name="Hornburger P."/>
            <person name="Mueller R.-W."/>
            <person name="Bruemmer F."/>
            <person name="Labrenz M."/>
            <person name="Spormann A.M."/>
            <person name="Op den Camp H."/>
            <person name="Overmann J."/>
            <person name="Amann R."/>
            <person name="Jetten M.S.M."/>
            <person name="Mascher T."/>
            <person name="Medema M.H."/>
            <person name="Devos D.P."/>
            <person name="Kaster A.-K."/>
            <person name="Ovreas L."/>
            <person name="Rohde M."/>
            <person name="Galperin M.Y."/>
            <person name="Jogler C."/>
        </authorList>
    </citation>
    <scope>NUCLEOTIDE SEQUENCE [LARGE SCALE GENOMIC DNA]</scope>
    <source>
        <strain evidence="2 3">Pan216</strain>
    </source>
</reference>
<sequence>MSAAHLADEGWGRGMLGQPIRLAPELHVRSRARNHDQRIEVVQPTANNIKDGAGAMHPIALLLLIMLGTLGLTALAGLACRSLYEVPVWRRRAPLP</sequence>
<keyword evidence="3" id="KW-1185">Reference proteome</keyword>
<feature type="transmembrane region" description="Helical" evidence="1">
    <location>
        <begin position="59"/>
        <end position="84"/>
    </location>
</feature>
<dbReference type="KEGG" id="knv:Pan216_40500"/>